<dbReference type="AlphaFoldDB" id="A0A176WFG8"/>
<evidence type="ECO:0000256" key="15">
    <source>
        <dbReference type="ARBA" id="ARBA00047599"/>
    </source>
</evidence>
<dbReference type="Gene3D" id="3.50.50.100">
    <property type="match status" value="1"/>
</dbReference>
<dbReference type="Proteomes" id="UP000077202">
    <property type="component" value="Unassembled WGS sequence"/>
</dbReference>
<keyword evidence="9" id="KW-0809">Transit peptide</keyword>
<evidence type="ECO:0000256" key="18">
    <source>
        <dbReference type="SAM" id="MobiDB-lite"/>
    </source>
</evidence>
<dbReference type="FunFam" id="3.50.50.100:FF:000009">
    <property type="entry name" value="Internal alternative NAD(P)H-ubiquinone oxidoreductase A1, mitochondrial"/>
    <property type="match status" value="1"/>
</dbReference>
<evidence type="ECO:0000256" key="3">
    <source>
        <dbReference type="ARBA" id="ARBA00005272"/>
    </source>
</evidence>
<evidence type="ECO:0000256" key="6">
    <source>
        <dbReference type="ARBA" id="ARBA00022792"/>
    </source>
</evidence>
<dbReference type="PRINTS" id="PR00368">
    <property type="entry name" value="FADPNR"/>
</dbReference>
<evidence type="ECO:0000256" key="14">
    <source>
        <dbReference type="ARBA" id="ARBA00023140"/>
    </source>
</evidence>
<dbReference type="InterPro" id="IPR023753">
    <property type="entry name" value="FAD/NAD-binding_dom"/>
</dbReference>
<evidence type="ECO:0000256" key="10">
    <source>
        <dbReference type="ARBA" id="ARBA00023002"/>
    </source>
</evidence>
<keyword evidence="22" id="KW-1185">Reference proteome</keyword>
<dbReference type="EMBL" id="LVLJ01001187">
    <property type="protein sequence ID" value="OAE31092.1"/>
    <property type="molecule type" value="Genomic_DNA"/>
</dbReference>
<keyword evidence="12" id="KW-0496">Mitochondrion</keyword>
<evidence type="ECO:0000256" key="17">
    <source>
        <dbReference type="ARBA" id="ARBA00055996"/>
    </source>
</evidence>
<protein>
    <recommendedName>
        <fullName evidence="4">NADH:ubiquinone reductase (non-electrogenic)</fullName>
        <ecNumber evidence="4">1.6.5.9</ecNumber>
    </recommendedName>
</protein>
<evidence type="ECO:0000256" key="8">
    <source>
        <dbReference type="ARBA" id="ARBA00022857"/>
    </source>
</evidence>
<evidence type="ECO:0000256" key="12">
    <source>
        <dbReference type="ARBA" id="ARBA00023128"/>
    </source>
</evidence>
<keyword evidence="8" id="KW-0521">NADP</keyword>
<reference evidence="21" key="1">
    <citation type="submission" date="2016-03" db="EMBL/GenBank/DDBJ databases">
        <title>Mechanisms controlling the formation of the plant cell surface in tip-growing cells are functionally conserved among land plants.</title>
        <authorList>
            <person name="Honkanen S."/>
            <person name="Jones V.A."/>
            <person name="Morieri G."/>
            <person name="Champion C."/>
            <person name="Hetherington A.J."/>
            <person name="Kelly S."/>
            <person name="Saint-Marcoux D."/>
            <person name="Proust H."/>
            <person name="Prescott H."/>
            <person name="Dolan L."/>
        </authorList>
    </citation>
    <scope>NUCLEOTIDE SEQUENCE [LARGE SCALE GENOMIC DNA]</scope>
    <source>
        <tissue evidence="21">Whole gametophyte</tissue>
    </source>
</reference>
<evidence type="ECO:0000313" key="21">
    <source>
        <dbReference type="EMBL" id="OAE31092.1"/>
    </source>
</evidence>
<evidence type="ECO:0000256" key="4">
    <source>
        <dbReference type="ARBA" id="ARBA00012637"/>
    </source>
</evidence>
<keyword evidence="6" id="KW-0999">Mitochondrion inner membrane</keyword>
<keyword evidence="5" id="KW-0285">Flavoprotein</keyword>
<comment type="catalytic activity">
    <reaction evidence="15">
        <text>a quinone + NADH + H(+) = a quinol + NAD(+)</text>
        <dbReference type="Rhea" id="RHEA:46160"/>
        <dbReference type="ChEBI" id="CHEBI:15378"/>
        <dbReference type="ChEBI" id="CHEBI:24646"/>
        <dbReference type="ChEBI" id="CHEBI:57540"/>
        <dbReference type="ChEBI" id="CHEBI:57945"/>
        <dbReference type="ChEBI" id="CHEBI:132124"/>
        <dbReference type="EC" id="1.6.5.9"/>
    </reaction>
</comment>
<evidence type="ECO:0000256" key="11">
    <source>
        <dbReference type="ARBA" id="ARBA00023027"/>
    </source>
</evidence>
<feature type="domain" description="FAD/NAD(P)-binding" evidence="19">
    <location>
        <begin position="213"/>
        <end position="546"/>
    </location>
</feature>
<comment type="function">
    <text evidence="17">Alternative NADH-ubiquinone oxidoreductase which catalyzes the oxidation of mitochondrial NADH does not translocate protons across the inner mitochondrial membrane.</text>
</comment>
<dbReference type="PANTHER" id="PTHR43706">
    <property type="entry name" value="NADH DEHYDROGENASE"/>
    <property type="match status" value="1"/>
</dbReference>
<keyword evidence="11" id="KW-0520">NAD</keyword>
<gene>
    <name evidence="21" type="ORF">AXG93_4031s1450</name>
</gene>
<accession>A0A176WFG8</accession>
<dbReference type="EC" id="1.6.5.9" evidence="4"/>
<evidence type="ECO:0000259" key="19">
    <source>
        <dbReference type="Pfam" id="PF07992"/>
    </source>
</evidence>
<comment type="cofactor">
    <cofactor evidence="1">
        <name>FAD</name>
        <dbReference type="ChEBI" id="CHEBI:57692"/>
    </cofactor>
</comment>
<dbReference type="Pfam" id="PF07992">
    <property type="entry name" value="Pyr_redox_2"/>
    <property type="match status" value="1"/>
</dbReference>
<comment type="similarity">
    <text evidence="3">Belongs to the NADH dehydrogenase family.</text>
</comment>
<feature type="region of interest" description="Disordered" evidence="18">
    <location>
        <begin position="44"/>
        <end position="71"/>
    </location>
</feature>
<dbReference type="PANTHER" id="PTHR43706:SF13">
    <property type="entry name" value="NADH DEHYDROGENASE-RELATED"/>
    <property type="match status" value="1"/>
</dbReference>
<dbReference type="Pfam" id="PF22366">
    <property type="entry name" value="NDH2_C"/>
    <property type="match status" value="1"/>
</dbReference>
<keyword evidence="10" id="KW-0560">Oxidoreductase</keyword>
<evidence type="ECO:0000256" key="1">
    <source>
        <dbReference type="ARBA" id="ARBA00001974"/>
    </source>
</evidence>
<dbReference type="GO" id="GO:0050136">
    <property type="term" value="F:NADH dehydrogenase (quinone) (non-electrogenic) activity"/>
    <property type="evidence" value="ECO:0007669"/>
    <property type="project" value="UniProtKB-EC"/>
</dbReference>
<evidence type="ECO:0000256" key="16">
    <source>
        <dbReference type="ARBA" id="ARBA00049010"/>
    </source>
</evidence>
<evidence type="ECO:0000256" key="5">
    <source>
        <dbReference type="ARBA" id="ARBA00022630"/>
    </source>
</evidence>
<dbReference type="InterPro" id="IPR045024">
    <property type="entry name" value="NDH-2"/>
</dbReference>
<name>A0A176WFG8_MARPO</name>
<comment type="catalytic activity">
    <reaction evidence="16">
        <text>a ubiquinone + NADH + H(+) = a ubiquinol + NAD(+)</text>
        <dbReference type="Rhea" id="RHEA:23152"/>
        <dbReference type="Rhea" id="RHEA-COMP:9565"/>
        <dbReference type="Rhea" id="RHEA-COMP:9566"/>
        <dbReference type="ChEBI" id="CHEBI:15378"/>
        <dbReference type="ChEBI" id="CHEBI:16389"/>
        <dbReference type="ChEBI" id="CHEBI:17976"/>
        <dbReference type="ChEBI" id="CHEBI:57540"/>
        <dbReference type="ChEBI" id="CHEBI:57945"/>
    </reaction>
</comment>
<evidence type="ECO:0000256" key="7">
    <source>
        <dbReference type="ARBA" id="ARBA00022827"/>
    </source>
</evidence>
<dbReference type="InterPro" id="IPR036188">
    <property type="entry name" value="FAD/NAD-bd_sf"/>
</dbReference>
<dbReference type="InterPro" id="IPR054585">
    <property type="entry name" value="NDH2-like_C"/>
</dbReference>
<feature type="domain" description="External alternative NADH-ubiquinone oxidoreductase-like C-terminal" evidence="20">
    <location>
        <begin position="580"/>
        <end position="647"/>
    </location>
</feature>
<comment type="caution">
    <text evidence="21">The sequence shown here is derived from an EMBL/GenBank/DDBJ whole genome shotgun (WGS) entry which is preliminary data.</text>
</comment>
<evidence type="ECO:0000256" key="2">
    <source>
        <dbReference type="ARBA" id="ARBA00004443"/>
    </source>
</evidence>
<dbReference type="SUPFAM" id="SSF51905">
    <property type="entry name" value="FAD/NAD(P)-binding domain"/>
    <property type="match status" value="2"/>
</dbReference>
<keyword evidence="7" id="KW-0274">FAD</keyword>
<organism evidence="21 22">
    <name type="scientific">Marchantia polymorpha subsp. ruderalis</name>
    <dbReference type="NCBI Taxonomy" id="1480154"/>
    <lineage>
        <taxon>Eukaryota</taxon>
        <taxon>Viridiplantae</taxon>
        <taxon>Streptophyta</taxon>
        <taxon>Embryophyta</taxon>
        <taxon>Marchantiophyta</taxon>
        <taxon>Marchantiopsida</taxon>
        <taxon>Marchantiidae</taxon>
        <taxon>Marchantiales</taxon>
        <taxon>Marchantiaceae</taxon>
        <taxon>Marchantia</taxon>
    </lineage>
</organism>
<evidence type="ECO:0000256" key="9">
    <source>
        <dbReference type="ARBA" id="ARBA00022946"/>
    </source>
</evidence>
<dbReference type="GO" id="GO:0005743">
    <property type="term" value="C:mitochondrial inner membrane"/>
    <property type="evidence" value="ECO:0007669"/>
    <property type="project" value="UniProtKB-SubCell"/>
</dbReference>
<evidence type="ECO:0000256" key="13">
    <source>
        <dbReference type="ARBA" id="ARBA00023136"/>
    </source>
</evidence>
<comment type="subcellular location">
    <subcellularLocation>
        <location evidence="2">Mitochondrion inner membrane</location>
        <topology evidence="2">Peripheral membrane protein</topology>
        <orientation evidence="2">Matrix side</orientation>
    </subcellularLocation>
</comment>
<keyword evidence="14" id="KW-0576">Peroxisome</keyword>
<evidence type="ECO:0000313" key="22">
    <source>
        <dbReference type="Proteomes" id="UP000077202"/>
    </source>
</evidence>
<feature type="compositionally biased region" description="Basic and acidic residues" evidence="18">
    <location>
        <begin position="58"/>
        <end position="67"/>
    </location>
</feature>
<evidence type="ECO:0000259" key="20">
    <source>
        <dbReference type="Pfam" id="PF22366"/>
    </source>
</evidence>
<keyword evidence="13" id="KW-0472">Membrane</keyword>
<proteinExistence type="inferred from homology"/>
<sequence length="651" mass="71562">MGREDENQNSYSPTDCEVLILQVARITTTMAAEEDWTVPVVRATWTGQHPDTPLGRKGGKEGRKEGRQQNVERIGWPTQKSCCTSALSTGLDIMDSSGPSSVARKGRVVQASGVGSMRRFALTSLRRNARCEEVERILVAAPNHVPTPVRPVSSYFSFPVYKPYLQRTSSFREFHSSKFSSQIALEEPQQHKASEVERIKNALPATREGQKARVVVLGAGWAACRLMKDLNTKLYDVVCISPRNHMVFTPLLASTCVGTLEFRSVAEPVRTIQPATAKEKDSYFFLAHCTHIDTENRQVICKALGKDETAFMKASGDFVVAYDKLIIASGAEALTLGIAGVPKHAIFLREVKDAKAIRSKLLLNLALAEIPGVSEEEKTRILNCVVVGGGPTGVEFSGELSDFIKRDVLQKFSHMRGKVHVTLIEANEILSSFDLRLRQYATSHLEKAGVRLVKGMVKDVDAEKITLSDGSEVPYGLLVWSTGVGPSAFVKSLPFQKSPGGRIGVDEYLRVPGYEDVYAIGDCAGYLESTGKQVLPALAQVAEREGKYLARVLNEFGKHGAGRAGAKLDSAAIKPFIYRHLGSMASVGSYKALVDLRDTKKASKGVSMAGFLSWIVWRSAYLTRVVSWRNRIYVALNWTTTLIFGRDITRI</sequence>